<dbReference type="EMBL" id="JACOME010000002">
    <property type="protein sequence ID" value="MBC3846307.1"/>
    <property type="molecule type" value="Genomic_DNA"/>
</dbReference>
<dbReference type="InterPro" id="IPR017938">
    <property type="entry name" value="Riboflavin_synthase-like_b-brl"/>
</dbReference>
<evidence type="ECO:0000313" key="4">
    <source>
        <dbReference type="Proteomes" id="UP000607435"/>
    </source>
</evidence>
<name>A0ABR6Y0N9_9FLAO</name>
<evidence type="ECO:0000259" key="2">
    <source>
        <dbReference type="PROSITE" id="PS51384"/>
    </source>
</evidence>
<dbReference type="InterPro" id="IPR036010">
    <property type="entry name" value="2Fe-2S_ferredoxin-like_sf"/>
</dbReference>
<accession>A0ABR6Y0N9</accession>
<dbReference type="InterPro" id="IPR050415">
    <property type="entry name" value="MRET"/>
</dbReference>
<dbReference type="SUPFAM" id="SSF54292">
    <property type="entry name" value="2Fe-2S ferredoxin-like"/>
    <property type="match status" value="1"/>
</dbReference>
<dbReference type="Gene3D" id="3.40.50.80">
    <property type="entry name" value="Nucleotide-binding domain of ferredoxin-NADP reductase (FNR) module"/>
    <property type="match status" value="1"/>
</dbReference>
<dbReference type="PANTHER" id="PTHR47354:SF2">
    <property type="entry name" value="BLR2392 PROTEIN"/>
    <property type="match status" value="1"/>
</dbReference>
<feature type="domain" description="FAD-binding FR-type" evidence="2">
    <location>
        <begin position="5"/>
        <end position="108"/>
    </location>
</feature>
<protein>
    <submittedName>
        <fullName evidence="3">Oxidoreductase</fullName>
    </submittedName>
</protein>
<dbReference type="InterPro" id="IPR001041">
    <property type="entry name" value="2Fe-2S_ferredoxin-type"/>
</dbReference>
<organism evidence="3 4">
    <name type="scientific">Winogradskyella echinorum</name>
    <dbReference type="NCBI Taxonomy" id="538189"/>
    <lineage>
        <taxon>Bacteria</taxon>
        <taxon>Pseudomonadati</taxon>
        <taxon>Bacteroidota</taxon>
        <taxon>Flavobacteriia</taxon>
        <taxon>Flavobacteriales</taxon>
        <taxon>Flavobacteriaceae</taxon>
        <taxon>Winogradskyella</taxon>
    </lineage>
</organism>
<evidence type="ECO:0000259" key="1">
    <source>
        <dbReference type="PROSITE" id="PS51085"/>
    </source>
</evidence>
<gene>
    <name evidence="3" type="ORF">H6H04_07945</name>
</gene>
<dbReference type="Gene3D" id="2.40.30.10">
    <property type="entry name" value="Translation factors"/>
    <property type="match status" value="1"/>
</dbReference>
<dbReference type="Proteomes" id="UP000607435">
    <property type="component" value="Unassembled WGS sequence"/>
</dbReference>
<dbReference type="Gene3D" id="3.10.20.30">
    <property type="match status" value="1"/>
</dbReference>
<dbReference type="InterPro" id="IPR008333">
    <property type="entry name" value="Cbr1-like_FAD-bd_dom"/>
</dbReference>
<dbReference type="Pfam" id="PF00970">
    <property type="entry name" value="FAD_binding_6"/>
    <property type="match status" value="1"/>
</dbReference>
<dbReference type="InterPro" id="IPR006058">
    <property type="entry name" value="2Fe2S_fd_BS"/>
</dbReference>
<dbReference type="PROSITE" id="PS51085">
    <property type="entry name" value="2FE2S_FER_2"/>
    <property type="match status" value="1"/>
</dbReference>
<dbReference type="Pfam" id="PF00175">
    <property type="entry name" value="NAD_binding_1"/>
    <property type="match status" value="1"/>
</dbReference>
<dbReference type="Pfam" id="PF00111">
    <property type="entry name" value="Fer2"/>
    <property type="match status" value="1"/>
</dbReference>
<dbReference type="InterPro" id="IPR017927">
    <property type="entry name" value="FAD-bd_FR_type"/>
</dbReference>
<evidence type="ECO:0000313" key="3">
    <source>
        <dbReference type="EMBL" id="MBC3846307.1"/>
    </source>
</evidence>
<dbReference type="SUPFAM" id="SSF52343">
    <property type="entry name" value="Ferredoxin reductase-like, C-terminal NADP-linked domain"/>
    <property type="match status" value="1"/>
</dbReference>
<feature type="domain" description="2Fe-2S ferredoxin-type" evidence="1">
    <location>
        <begin position="233"/>
        <end position="326"/>
    </location>
</feature>
<dbReference type="InterPro" id="IPR039261">
    <property type="entry name" value="FNR_nucleotide-bd"/>
</dbReference>
<reference evidence="3 4" key="1">
    <citation type="submission" date="2020-08" db="EMBL/GenBank/DDBJ databases">
        <title>Winogradskyella ouciana sp. nov., isolated from the hadal seawater of the Mariana Trench.</title>
        <authorList>
            <person name="He X."/>
        </authorList>
    </citation>
    <scope>NUCLEOTIDE SEQUENCE [LARGE SCALE GENOMIC DNA]</scope>
    <source>
        <strain evidence="3 4">KCTC 22026</strain>
    </source>
</reference>
<comment type="caution">
    <text evidence="3">The sequence shown here is derived from an EMBL/GenBank/DDBJ whole genome shotgun (WGS) entry which is preliminary data.</text>
</comment>
<sequence length="327" mass="36583">MRYRNSWDDATIVAIERVAKSVMQLQISPTIGTTESFTVGAHIDVSVLIDGKTEIRSYSLVGEYASNKPYIIAVKLLPSSKGGSKYMWSLKIGNKIRISQPTNNFELSHNTKDYLLIAAGIGITPIMGMVKTLKRKNEVKVKMLYAGNNEEEMPFIEELKSILGPDLVLHYSDKNGYYDTSKLLDCTNAKTQIYLCGPLPFMNAVRKTWEEGPFDNSNLRFETFGASGLFAPQEFLVSIPRFNKTLTVKKNQTVLQALQDAKIDVMYDCKKGECGLCQVTIVEYSGDIDHRDCFFSEEEKGENHKMCACVSRVANGNITIDTGYRGS</sequence>
<dbReference type="RefSeq" id="WP_186845432.1">
    <property type="nucleotide sequence ID" value="NZ_JACOME010000002.1"/>
</dbReference>
<dbReference type="InterPro" id="IPR012675">
    <property type="entry name" value="Beta-grasp_dom_sf"/>
</dbReference>
<dbReference type="CDD" id="cd00207">
    <property type="entry name" value="fer2"/>
    <property type="match status" value="1"/>
</dbReference>
<dbReference type="PROSITE" id="PS00197">
    <property type="entry name" value="2FE2S_FER_1"/>
    <property type="match status" value="1"/>
</dbReference>
<dbReference type="PANTHER" id="PTHR47354">
    <property type="entry name" value="NADH OXIDOREDUCTASE HCR"/>
    <property type="match status" value="1"/>
</dbReference>
<dbReference type="PRINTS" id="PR00409">
    <property type="entry name" value="PHDIOXRDTASE"/>
</dbReference>
<proteinExistence type="predicted"/>
<dbReference type="SUPFAM" id="SSF63380">
    <property type="entry name" value="Riboflavin synthase domain-like"/>
    <property type="match status" value="1"/>
</dbReference>
<dbReference type="InterPro" id="IPR001433">
    <property type="entry name" value="OxRdtase_FAD/NAD-bd"/>
</dbReference>
<dbReference type="CDD" id="cd06185">
    <property type="entry name" value="PDR_like"/>
    <property type="match status" value="1"/>
</dbReference>
<dbReference type="PROSITE" id="PS51384">
    <property type="entry name" value="FAD_FR"/>
    <property type="match status" value="1"/>
</dbReference>
<keyword evidence="4" id="KW-1185">Reference proteome</keyword>